<dbReference type="SUPFAM" id="SSF50156">
    <property type="entry name" value="PDZ domain-like"/>
    <property type="match status" value="1"/>
</dbReference>
<evidence type="ECO:0000313" key="4">
    <source>
        <dbReference type="Proteomes" id="UP001152320"/>
    </source>
</evidence>
<feature type="compositionally biased region" description="Basic and acidic residues" evidence="1">
    <location>
        <begin position="556"/>
        <end position="574"/>
    </location>
</feature>
<accession>A0A9Q1H1C0</accession>
<evidence type="ECO:0000256" key="1">
    <source>
        <dbReference type="SAM" id="MobiDB-lite"/>
    </source>
</evidence>
<dbReference type="PROSITE" id="PS50106">
    <property type="entry name" value="PDZ"/>
    <property type="match status" value="1"/>
</dbReference>
<name>A0A9Q1H1C0_HOLLE</name>
<dbReference type="SMART" id="SM00228">
    <property type="entry name" value="PDZ"/>
    <property type="match status" value="1"/>
</dbReference>
<dbReference type="InterPro" id="IPR001478">
    <property type="entry name" value="PDZ"/>
</dbReference>
<comment type="caution">
    <text evidence="3">The sequence shown here is derived from an EMBL/GenBank/DDBJ whole genome shotgun (WGS) entry which is preliminary data.</text>
</comment>
<dbReference type="OrthoDB" id="1293114at2759"/>
<feature type="compositionally biased region" description="Polar residues" evidence="1">
    <location>
        <begin position="658"/>
        <end position="680"/>
    </location>
</feature>
<dbReference type="PANTHER" id="PTHR46767:SF1">
    <property type="entry name" value="LIM DOMAIN ONLY PROTEIN 7"/>
    <property type="match status" value="1"/>
</dbReference>
<dbReference type="Gene3D" id="2.30.42.10">
    <property type="match status" value="1"/>
</dbReference>
<feature type="compositionally biased region" description="Basic residues" evidence="1">
    <location>
        <begin position="1"/>
        <end position="15"/>
    </location>
</feature>
<feature type="domain" description="PDZ" evidence="2">
    <location>
        <begin position="409"/>
        <end position="479"/>
    </location>
</feature>
<dbReference type="PANTHER" id="PTHR46767">
    <property type="entry name" value="LIM DOMAIN ONLY PROTEIN 7"/>
    <property type="match status" value="1"/>
</dbReference>
<dbReference type="InterPro" id="IPR036034">
    <property type="entry name" value="PDZ_sf"/>
</dbReference>
<feature type="compositionally biased region" description="Polar residues" evidence="1">
    <location>
        <begin position="608"/>
        <end position="632"/>
    </location>
</feature>
<feature type="compositionally biased region" description="Basic and acidic residues" evidence="1">
    <location>
        <begin position="729"/>
        <end position="758"/>
    </location>
</feature>
<dbReference type="AlphaFoldDB" id="A0A9Q1H1C0"/>
<feature type="compositionally biased region" description="Basic and acidic residues" evidence="1">
    <location>
        <begin position="96"/>
        <end position="109"/>
    </location>
</feature>
<evidence type="ECO:0000259" key="2">
    <source>
        <dbReference type="PROSITE" id="PS50106"/>
    </source>
</evidence>
<gene>
    <name evidence="3" type="ORF">HOLleu_30646</name>
</gene>
<proteinExistence type="predicted"/>
<dbReference type="GO" id="GO:0030155">
    <property type="term" value="P:regulation of cell adhesion"/>
    <property type="evidence" value="ECO:0007669"/>
    <property type="project" value="InterPro"/>
</dbReference>
<feature type="compositionally biased region" description="Basic and acidic residues" evidence="1">
    <location>
        <begin position="385"/>
        <end position="397"/>
    </location>
</feature>
<keyword evidence="4" id="KW-1185">Reference proteome</keyword>
<feature type="region of interest" description="Disordered" evidence="1">
    <location>
        <begin position="372"/>
        <end position="401"/>
    </location>
</feature>
<dbReference type="Pfam" id="PF00595">
    <property type="entry name" value="PDZ"/>
    <property type="match status" value="1"/>
</dbReference>
<dbReference type="GO" id="GO:0023051">
    <property type="term" value="P:regulation of signaling"/>
    <property type="evidence" value="ECO:0007669"/>
    <property type="project" value="InterPro"/>
</dbReference>
<feature type="region of interest" description="Disordered" evidence="1">
    <location>
        <begin position="497"/>
        <end position="758"/>
    </location>
</feature>
<feature type="region of interest" description="Disordered" evidence="1">
    <location>
        <begin position="131"/>
        <end position="357"/>
    </location>
</feature>
<reference evidence="3" key="1">
    <citation type="submission" date="2021-10" db="EMBL/GenBank/DDBJ databases">
        <title>Tropical sea cucumber genome reveals ecological adaptation and Cuvierian tubules defense mechanism.</title>
        <authorList>
            <person name="Chen T."/>
        </authorList>
    </citation>
    <scope>NUCLEOTIDE SEQUENCE</scope>
    <source>
        <strain evidence="3">Nanhai2018</strain>
        <tissue evidence="3">Muscle</tissue>
    </source>
</reference>
<feature type="compositionally biased region" description="Basic and acidic residues" evidence="1">
    <location>
        <begin position="145"/>
        <end position="176"/>
    </location>
</feature>
<feature type="region of interest" description="Disordered" evidence="1">
    <location>
        <begin position="1"/>
        <end position="34"/>
    </location>
</feature>
<protein>
    <recommendedName>
        <fullName evidence="2">PDZ domain-containing protein</fullName>
    </recommendedName>
</protein>
<feature type="region of interest" description="Disordered" evidence="1">
    <location>
        <begin position="60"/>
        <end position="109"/>
    </location>
</feature>
<organism evidence="3 4">
    <name type="scientific">Holothuria leucospilota</name>
    <name type="common">Black long sea cucumber</name>
    <name type="synonym">Mertensiothuria leucospilota</name>
    <dbReference type="NCBI Taxonomy" id="206669"/>
    <lineage>
        <taxon>Eukaryota</taxon>
        <taxon>Metazoa</taxon>
        <taxon>Echinodermata</taxon>
        <taxon>Eleutherozoa</taxon>
        <taxon>Echinozoa</taxon>
        <taxon>Holothuroidea</taxon>
        <taxon>Aspidochirotacea</taxon>
        <taxon>Aspidochirotida</taxon>
        <taxon>Holothuriidae</taxon>
        <taxon>Holothuria</taxon>
    </lineage>
</organism>
<feature type="compositionally biased region" description="Basic and acidic residues" evidence="1">
    <location>
        <begin position="243"/>
        <end position="351"/>
    </location>
</feature>
<dbReference type="InterPro" id="IPR029978">
    <property type="entry name" value="LMO-7"/>
</dbReference>
<feature type="compositionally biased region" description="Polar residues" evidence="1">
    <location>
        <begin position="228"/>
        <end position="237"/>
    </location>
</feature>
<dbReference type="EMBL" id="JAIZAY010000015">
    <property type="protein sequence ID" value="KAJ8028426.1"/>
    <property type="molecule type" value="Genomic_DNA"/>
</dbReference>
<dbReference type="Proteomes" id="UP001152320">
    <property type="component" value="Chromosome 15"/>
</dbReference>
<feature type="compositionally biased region" description="Low complexity" evidence="1">
    <location>
        <begin position="206"/>
        <end position="216"/>
    </location>
</feature>
<sequence length="758" mass="87124">MERRMKSKQTFHTRSKSLGEEPVEHVSSNHLPRQATYDDYHARKMEVDAEQDVWMSSFSSWKMRRMQATSTERDRKAERDEVEETQERLKKKKNKTFREIVEEKQRREKLLQSGSIDVGSLGTGEITQIFADLPSTNLDSDNEQEILKPEREERKKETRREITLTKEPDRKKEIRQRSNTLPSNYPKPDVKITKVPPPVKPKPRSRSGSLRNRSNSVGEKLYEPEVITATNTYTTYASLPPSMEREEPKPVIKREEPRPVTRWEEPRPVTRHEEPRPVTRREESRPVTRREEPRPVTRREEPRQVVNREEPRPAMEQEAPRQSFHDRLMKARQQEQDTELNEQKAKEEARKPYKPRKSSIFDKIRAFDSGDAFKKPDDVNGDNHVASHVETKPKPNVDGDEDYEDLVIIMSQRKMSQRGFGFQTSGGYDEGKPLVVSRVTTGSVADYSDLKVGDHILSINKESTRRFNQDDVQQCLSQSILSGKLTCKVRRYPDGKVPVKAAPASEPVFQRSIAPKVESQPPVRAPPRTQPAPVHRSVPVHQPDRAEPPEPAKVVEQPEKTHRDEDIDLLRPDPTRNALARARQMLDKLEMEDDESSSRSSDTADHSPFSSRGSSSYTSNKPLHSQPPQTNGYHAPHSADHNSVDDESVSSEDVRPPSSWNKQSSRPTLQSQVRVNSPPSSLDDEGSYKNQEFQPKFTFRSFSAPKPFKTADNDPPGRTNTAPGSDSDDQAKKRDYLHQQRSEFFREMSMDEKKEKGR</sequence>
<evidence type="ECO:0000313" key="3">
    <source>
        <dbReference type="EMBL" id="KAJ8028426.1"/>
    </source>
</evidence>